<feature type="transmembrane region" description="Helical" evidence="7">
    <location>
        <begin position="184"/>
        <end position="203"/>
    </location>
</feature>
<dbReference type="CDD" id="cd03426">
    <property type="entry name" value="NUDIX_CoAse_Nudt7"/>
    <property type="match status" value="1"/>
</dbReference>
<sequence length="231" mass="24621">MSHGPLVDPDTVPGWLRTLVASTGDIDVGLFTRFAAIGEGAREAAVLILLGEDEHHGPDVLLQLRAASGDAHANQVSFPGGKAEPEDDGPVATALREAVEETGVDPAGVRPVALLPALHIPVSAFDVTPVVAHWEKPSRVWAVSERETQAVARVPIAHLADPANRFRVRHPSGYVGPAFAAPDMLVWGFTAGLLTMVLAAGGWHREWDARDVRDLDVAWRSVRSRGPEVSA</sequence>
<keyword evidence="7" id="KW-0472">Membrane</keyword>
<dbReference type="PANTHER" id="PTHR12992:SF11">
    <property type="entry name" value="MITOCHONDRIAL COENZYME A DIPHOSPHATASE NUDT8"/>
    <property type="match status" value="1"/>
</dbReference>
<dbReference type="RefSeq" id="WP_189208794.1">
    <property type="nucleotide sequence ID" value="NZ_BMRB01000001.1"/>
</dbReference>
<comment type="cofactor">
    <cofactor evidence="1">
        <name>Mn(2+)</name>
        <dbReference type="ChEBI" id="CHEBI:29035"/>
    </cofactor>
</comment>
<name>A0A918G4P8_9PSEU</name>
<evidence type="ECO:0000259" key="8">
    <source>
        <dbReference type="PROSITE" id="PS51462"/>
    </source>
</evidence>
<dbReference type="InterPro" id="IPR015797">
    <property type="entry name" value="NUDIX_hydrolase-like_dom_sf"/>
</dbReference>
<proteinExistence type="predicted"/>
<keyword evidence="3" id="KW-0479">Metal-binding</keyword>
<comment type="caution">
    <text evidence="9">The sequence shown here is derived from an EMBL/GenBank/DDBJ whole genome shotgun (WGS) entry which is preliminary data.</text>
</comment>
<dbReference type="InterPro" id="IPR045121">
    <property type="entry name" value="CoAse"/>
</dbReference>
<organism evidence="9 10">
    <name type="scientific">Actinokineospora fastidiosa</name>
    <dbReference type="NCBI Taxonomy" id="1816"/>
    <lineage>
        <taxon>Bacteria</taxon>
        <taxon>Bacillati</taxon>
        <taxon>Actinomycetota</taxon>
        <taxon>Actinomycetes</taxon>
        <taxon>Pseudonocardiales</taxon>
        <taxon>Pseudonocardiaceae</taxon>
        <taxon>Actinokineospora</taxon>
    </lineage>
</organism>
<gene>
    <name evidence="9" type="ORF">GCM10010171_06890</name>
</gene>
<keyword evidence="10" id="KW-1185">Reference proteome</keyword>
<evidence type="ECO:0000256" key="6">
    <source>
        <dbReference type="ARBA" id="ARBA00023211"/>
    </source>
</evidence>
<protein>
    <submittedName>
        <fullName evidence="9">Coenzyme A pyrophosphatase</fullName>
    </submittedName>
</protein>
<evidence type="ECO:0000256" key="4">
    <source>
        <dbReference type="ARBA" id="ARBA00022801"/>
    </source>
</evidence>
<dbReference type="GO" id="GO:0046872">
    <property type="term" value="F:metal ion binding"/>
    <property type="evidence" value="ECO:0007669"/>
    <property type="project" value="UniProtKB-KW"/>
</dbReference>
<dbReference type="PANTHER" id="PTHR12992">
    <property type="entry name" value="NUDIX HYDROLASE"/>
    <property type="match status" value="1"/>
</dbReference>
<dbReference type="AlphaFoldDB" id="A0A918G4P8"/>
<accession>A0A918G4P8</accession>
<reference evidence="9" key="1">
    <citation type="journal article" date="2014" name="Int. J. Syst. Evol. Microbiol.">
        <title>Complete genome sequence of Corynebacterium casei LMG S-19264T (=DSM 44701T), isolated from a smear-ripened cheese.</title>
        <authorList>
            <consortium name="US DOE Joint Genome Institute (JGI-PGF)"/>
            <person name="Walter F."/>
            <person name="Albersmeier A."/>
            <person name="Kalinowski J."/>
            <person name="Ruckert C."/>
        </authorList>
    </citation>
    <scope>NUCLEOTIDE SEQUENCE</scope>
    <source>
        <strain evidence="9">JCM 3276</strain>
    </source>
</reference>
<dbReference type="InterPro" id="IPR000086">
    <property type="entry name" value="NUDIX_hydrolase_dom"/>
</dbReference>
<feature type="domain" description="Nudix hydrolase" evidence="8">
    <location>
        <begin position="41"/>
        <end position="181"/>
    </location>
</feature>
<keyword evidence="4" id="KW-0378">Hydrolase</keyword>
<dbReference type="GO" id="GO:0010945">
    <property type="term" value="F:coenzyme A diphosphatase activity"/>
    <property type="evidence" value="ECO:0007669"/>
    <property type="project" value="InterPro"/>
</dbReference>
<keyword evidence="7" id="KW-0812">Transmembrane</keyword>
<dbReference type="SUPFAM" id="SSF55811">
    <property type="entry name" value="Nudix"/>
    <property type="match status" value="1"/>
</dbReference>
<dbReference type="PROSITE" id="PS51462">
    <property type="entry name" value="NUDIX"/>
    <property type="match status" value="1"/>
</dbReference>
<evidence type="ECO:0000256" key="2">
    <source>
        <dbReference type="ARBA" id="ARBA00001946"/>
    </source>
</evidence>
<evidence type="ECO:0000256" key="3">
    <source>
        <dbReference type="ARBA" id="ARBA00022723"/>
    </source>
</evidence>
<evidence type="ECO:0000256" key="5">
    <source>
        <dbReference type="ARBA" id="ARBA00022842"/>
    </source>
</evidence>
<evidence type="ECO:0000256" key="7">
    <source>
        <dbReference type="SAM" id="Phobius"/>
    </source>
</evidence>
<keyword evidence="7" id="KW-1133">Transmembrane helix</keyword>
<comment type="cofactor">
    <cofactor evidence="2">
        <name>Mg(2+)</name>
        <dbReference type="ChEBI" id="CHEBI:18420"/>
    </cofactor>
</comment>
<keyword evidence="5" id="KW-0460">Magnesium</keyword>
<dbReference type="Proteomes" id="UP000660680">
    <property type="component" value="Unassembled WGS sequence"/>
</dbReference>
<dbReference type="Pfam" id="PF00293">
    <property type="entry name" value="NUDIX"/>
    <property type="match status" value="1"/>
</dbReference>
<dbReference type="EMBL" id="BMRB01000001">
    <property type="protein sequence ID" value="GGS17211.1"/>
    <property type="molecule type" value="Genomic_DNA"/>
</dbReference>
<evidence type="ECO:0000256" key="1">
    <source>
        <dbReference type="ARBA" id="ARBA00001936"/>
    </source>
</evidence>
<keyword evidence="6" id="KW-0464">Manganese</keyword>
<evidence type="ECO:0000313" key="10">
    <source>
        <dbReference type="Proteomes" id="UP000660680"/>
    </source>
</evidence>
<evidence type="ECO:0000313" key="9">
    <source>
        <dbReference type="EMBL" id="GGS17211.1"/>
    </source>
</evidence>
<reference evidence="9" key="2">
    <citation type="submission" date="2020-09" db="EMBL/GenBank/DDBJ databases">
        <authorList>
            <person name="Sun Q."/>
            <person name="Ohkuma M."/>
        </authorList>
    </citation>
    <scope>NUCLEOTIDE SEQUENCE</scope>
    <source>
        <strain evidence="9">JCM 3276</strain>
    </source>
</reference>
<dbReference type="Gene3D" id="3.90.79.10">
    <property type="entry name" value="Nucleoside Triphosphate Pyrophosphohydrolase"/>
    <property type="match status" value="1"/>
</dbReference>